<dbReference type="PANTHER" id="PTHR31190">
    <property type="entry name" value="DNA-BINDING DOMAIN"/>
    <property type="match status" value="1"/>
</dbReference>
<dbReference type="InterPro" id="IPR044808">
    <property type="entry name" value="ERF_plant"/>
</dbReference>
<evidence type="ECO:0000313" key="9">
    <source>
        <dbReference type="Proteomes" id="UP000019116"/>
    </source>
</evidence>
<dbReference type="GeneID" id="100192132"/>
<gene>
    <name evidence="8" type="primary">LOC100192132</name>
</gene>
<evidence type="ECO:0000313" key="8">
    <source>
        <dbReference type="EnsemblPlants" id="TraesCS4A02G326400.1.cds1"/>
    </source>
</evidence>
<dbReference type="SMR" id="A0A3B6I0A8"/>
<sequence>MSDPSASSTASSSPTSSSTSPRLTTGVVNFLARRAVTTQQNHHLPAAEAFPLHSPGSSTGSADSAPWHHRAPATPPPVLPFDTSDADEMLLLDMLSQHHEVQHAAAAPTTAPAKQEADEEGKVALGVGRAFRGVRKRPWGKFAAEIRDSTRNGVRVWLGTFDSPEAAALAYDQAAFAIRGGAAVLNFPADQVRRSLEGAADDACGRAHGLSPVLALKRRHCMRSRKAAAAGRVAKAATRGARPECVMELEDLGAEYLEQLLGASEDTASMSSWCWSHQSV</sequence>
<organism evidence="8">
    <name type="scientific">Triticum aestivum</name>
    <name type="common">Wheat</name>
    <dbReference type="NCBI Taxonomy" id="4565"/>
    <lineage>
        <taxon>Eukaryota</taxon>
        <taxon>Viridiplantae</taxon>
        <taxon>Streptophyta</taxon>
        <taxon>Embryophyta</taxon>
        <taxon>Tracheophyta</taxon>
        <taxon>Spermatophyta</taxon>
        <taxon>Magnoliopsida</taxon>
        <taxon>Liliopsida</taxon>
        <taxon>Poales</taxon>
        <taxon>Poaceae</taxon>
        <taxon>BOP clade</taxon>
        <taxon>Pooideae</taxon>
        <taxon>Triticodae</taxon>
        <taxon>Triticeae</taxon>
        <taxon>Triticinae</taxon>
        <taxon>Triticum</taxon>
    </lineage>
</organism>
<evidence type="ECO:0000256" key="2">
    <source>
        <dbReference type="ARBA" id="ARBA00023015"/>
    </source>
</evidence>
<feature type="region of interest" description="Disordered" evidence="6">
    <location>
        <begin position="1"/>
        <end position="24"/>
    </location>
</feature>
<evidence type="ECO:0000256" key="1">
    <source>
        <dbReference type="ARBA" id="ARBA00004123"/>
    </source>
</evidence>
<dbReference type="OrthoDB" id="670255at2759"/>
<dbReference type="Gramene" id="TraesROB_scaffold_030101_01G000500.1">
    <property type="protein sequence ID" value="TraesROB_scaffold_030101_01G000500.1"/>
    <property type="gene ID" value="TraesROB_scaffold_030101_01G000500"/>
</dbReference>
<dbReference type="Gramene" id="TraesSTA4A03G02149290.1">
    <property type="protein sequence ID" value="TraesSTA4A03G02149290.1.CDS1"/>
    <property type="gene ID" value="TraesSTA4A03G02149290"/>
</dbReference>
<protein>
    <recommendedName>
        <fullName evidence="7">AP2/ERF domain-containing protein</fullName>
    </recommendedName>
</protein>
<dbReference type="OMA" id="TYEDGCS"/>
<evidence type="ECO:0000259" key="7">
    <source>
        <dbReference type="PROSITE" id="PS51032"/>
    </source>
</evidence>
<evidence type="ECO:0000256" key="4">
    <source>
        <dbReference type="ARBA" id="ARBA00023163"/>
    </source>
</evidence>
<dbReference type="STRING" id="4565.A0A3B6I0A8"/>
<dbReference type="Gramene" id="TraesLDM4A03G02155090.1">
    <property type="protein sequence ID" value="TraesLDM4A03G02155090.1.CDS1"/>
    <property type="gene ID" value="TraesLDM4A03G02155090"/>
</dbReference>
<dbReference type="InterPro" id="IPR016177">
    <property type="entry name" value="DNA-bd_dom_sf"/>
</dbReference>
<proteinExistence type="predicted"/>
<dbReference type="EnsemblPlants" id="TraesCS4A02G326400.1">
    <property type="protein sequence ID" value="TraesCS4A02G326400.1.cds1"/>
    <property type="gene ID" value="TraesCS4A02G326400"/>
</dbReference>
<dbReference type="Proteomes" id="UP000019116">
    <property type="component" value="Chromosome 4A"/>
</dbReference>
<dbReference type="AlphaFoldDB" id="A0A3B6I0A8"/>
<dbReference type="PANTHER" id="PTHR31190:SF72">
    <property type="entry name" value="AP2 DOMAIN CONTAINING PROTEIN, EXPRESSED"/>
    <property type="match status" value="1"/>
</dbReference>
<dbReference type="PROSITE" id="PS51032">
    <property type="entry name" value="AP2_ERF"/>
    <property type="match status" value="1"/>
</dbReference>
<dbReference type="Gramene" id="TraesWEE_scaffold_028073_01G000400.1">
    <property type="protein sequence ID" value="TraesWEE_scaffold_028073_01G000400.1"/>
    <property type="gene ID" value="TraesWEE_scaffold_028073_01G000400"/>
</dbReference>
<dbReference type="GO" id="GO:0003700">
    <property type="term" value="F:DNA-binding transcription factor activity"/>
    <property type="evidence" value="ECO:0007669"/>
    <property type="project" value="InterPro"/>
</dbReference>
<feature type="compositionally biased region" description="Low complexity" evidence="6">
    <location>
        <begin position="1"/>
        <end position="21"/>
    </location>
</feature>
<reference evidence="8" key="1">
    <citation type="submission" date="2018-08" db="EMBL/GenBank/DDBJ databases">
        <authorList>
            <person name="Rossello M."/>
        </authorList>
    </citation>
    <scope>NUCLEOTIDE SEQUENCE [LARGE SCALE GENOMIC DNA]</scope>
    <source>
        <strain evidence="8">cv. Chinese Spring</strain>
    </source>
</reference>
<keyword evidence="2" id="KW-0805">Transcription regulation</keyword>
<dbReference type="InterPro" id="IPR036955">
    <property type="entry name" value="AP2/ERF_dom_sf"/>
</dbReference>
<reference evidence="8" key="2">
    <citation type="submission" date="2018-10" db="UniProtKB">
        <authorList>
            <consortium name="EnsemblPlants"/>
        </authorList>
    </citation>
    <scope>IDENTIFICATION</scope>
</reference>
<dbReference type="GO" id="GO:0005634">
    <property type="term" value="C:nucleus"/>
    <property type="evidence" value="ECO:0007669"/>
    <property type="project" value="UniProtKB-SubCell"/>
</dbReference>
<keyword evidence="5" id="KW-0539">Nucleus</keyword>
<dbReference type="SUPFAM" id="SSF54171">
    <property type="entry name" value="DNA-binding domain"/>
    <property type="match status" value="1"/>
</dbReference>
<dbReference type="Gramene" id="TraesCAD_scaffold_006942_01G000700.1">
    <property type="protein sequence ID" value="TraesCAD_scaffold_006942_01G000700.1"/>
    <property type="gene ID" value="TraesCAD_scaffold_006942_01G000700"/>
</dbReference>
<dbReference type="GO" id="GO:0009873">
    <property type="term" value="P:ethylene-activated signaling pathway"/>
    <property type="evidence" value="ECO:0007669"/>
    <property type="project" value="InterPro"/>
</dbReference>
<dbReference type="FunFam" id="3.30.730.10:FF:000001">
    <property type="entry name" value="Ethylene-responsive transcription factor 2"/>
    <property type="match status" value="1"/>
</dbReference>
<name>A0A3B6I0A8_WHEAT</name>
<keyword evidence="4" id="KW-0804">Transcription</keyword>
<keyword evidence="3" id="KW-0238">DNA-binding</keyword>
<keyword evidence="9" id="KW-1185">Reference proteome</keyword>
<dbReference type="KEGG" id="taes:100192132"/>
<feature type="domain" description="AP2/ERF" evidence="7">
    <location>
        <begin position="130"/>
        <end position="188"/>
    </location>
</feature>
<evidence type="ECO:0000256" key="6">
    <source>
        <dbReference type="SAM" id="MobiDB-lite"/>
    </source>
</evidence>
<evidence type="ECO:0000256" key="3">
    <source>
        <dbReference type="ARBA" id="ARBA00023125"/>
    </source>
</evidence>
<comment type="subcellular location">
    <subcellularLocation>
        <location evidence="1">Nucleus</location>
    </subcellularLocation>
</comment>
<dbReference type="Gramene" id="TraesCS4A03G0812600.1">
    <property type="protein sequence ID" value="TraesCS4A03G0812600.1.CDS1"/>
    <property type="gene ID" value="TraesCS4A03G0812600"/>
</dbReference>
<dbReference type="Gene3D" id="3.30.730.10">
    <property type="entry name" value="AP2/ERF domain"/>
    <property type="match status" value="1"/>
</dbReference>
<dbReference type="InterPro" id="IPR001471">
    <property type="entry name" value="AP2/ERF_dom"/>
</dbReference>
<evidence type="ECO:0000256" key="5">
    <source>
        <dbReference type="ARBA" id="ARBA00023242"/>
    </source>
</evidence>
<dbReference type="Gramene" id="TraesCLE_scaffold_052627_01G000400.1">
    <property type="protein sequence ID" value="TraesCLE_scaffold_052627_01G000400.1"/>
    <property type="gene ID" value="TraesCLE_scaffold_052627_01G000400"/>
</dbReference>
<dbReference type="Pfam" id="PF00847">
    <property type="entry name" value="AP2"/>
    <property type="match status" value="1"/>
</dbReference>
<dbReference type="PRINTS" id="PR00367">
    <property type="entry name" value="ETHRSPELEMNT"/>
</dbReference>
<feature type="region of interest" description="Disordered" evidence="6">
    <location>
        <begin position="49"/>
        <end position="82"/>
    </location>
</feature>
<dbReference type="RefSeq" id="XP_044360831.1">
    <property type="nucleotide sequence ID" value="XM_044504896.1"/>
</dbReference>
<dbReference type="Gramene" id="TraesKAR4A01G0379720.1">
    <property type="protein sequence ID" value="cds.TraesKAR4A01G0379720.1"/>
    <property type="gene ID" value="TraesKAR4A01G0379720"/>
</dbReference>
<dbReference type="Gramene" id="TraesCS4A02G326400.1">
    <property type="protein sequence ID" value="TraesCS4A02G326400.1.cds1"/>
    <property type="gene ID" value="TraesCS4A02G326400"/>
</dbReference>
<accession>A0A3B6I0A8</accession>
<dbReference type="Gramene" id="TraesLAC4A03G02109400.1">
    <property type="protein sequence ID" value="TraesLAC4A03G02109400.1.CDS1"/>
    <property type="gene ID" value="TraesLAC4A03G02109400"/>
</dbReference>
<dbReference type="SMART" id="SM00380">
    <property type="entry name" value="AP2"/>
    <property type="match status" value="1"/>
</dbReference>
<dbReference type="Gramene" id="TraesRN4A0100836600.1">
    <property type="protein sequence ID" value="TraesRN4A0100836600.1"/>
    <property type="gene ID" value="TraesRN4A0100836600"/>
</dbReference>
<dbReference type="Gramene" id="TraesPARA_EIv1.0_1229100.1">
    <property type="protein sequence ID" value="TraesPARA_EIv1.0_1229100.1.CDS1"/>
    <property type="gene ID" value="TraesPARA_EIv1.0_1229100"/>
</dbReference>
<dbReference type="CDD" id="cd00018">
    <property type="entry name" value="AP2"/>
    <property type="match status" value="1"/>
</dbReference>
<dbReference type="GO" id="GO:0003677">
    <property type="term" value="F:DNA binding"/>
    <property type="evidence" value="ECO:0007669"/>
    <property type="project" value="UniProtKB-KW"/>
</dbReference>